<sequence>MTAGPVPSHDDEVEVTLSDLKATPGKFARMAQDGYRVYVTECGTRLAALLSTDAADHIAEEEDAYWSRRAWEAEPSGTVSWEEAIRELEGGRG</sequence>
<reference evidence="1 2" key="1">
    <citation type="submission" date="2024-08" db="EMBL/GenBank/DDBJ databases">
        <title>Genome mining of Saccharopolyspora cebuensis PGLac3 from Nigerian medicinal plant.</title>
        <authorList>
            <person name="Ezeobiora C.E."/>
            <person name="Igbokwe N.H."/>
            <person name="Amin D.H."/>
            <person name="Mendie U.E."/>
        </authorList>
    </citation>
    <scope>NUCLEOTIDE SEQUENCE [LARGE SCALE GENOMIC DNA]</scope>
    <source>
        <strain evidence="1 2">PGLac3</strain>
    </source>
</reference>
<dbReference type="RefSeq" id="WP_345358280.1">
    <property type="nucleotide sequence ID" value="NZ_BAABII010000003.1"/>
</dbReference>
<protein>
    <submittedName>
        <fullName evidence="1">Uncharacterized protein</fullName>
    </submittedName>
</protein>
<evidence type="ECO:0000313" key="1">
    <source>
        <dbReference type="EMBL" id="MEY8039699.1"/>
    </source>
</evidence>
<proteinExistence type="predicted"/>
<gene>
    <name evidence="1" type="ORF">AB8O55_09855</name>
</gene>
<dbReference type="Proteomes" id="UP001564626">
    <property type="component" value="Unassembled WGS sequence"/>
</dbReference>
<keyword evidence="2" id="KW-1185">Reference proteome</keyword>
<organism evidence="1 2">
    <name type="scientific">Saccharopolyspora cebuensis</name>
    <dbReference type="NCBI Taxonomy" id="418759"/>
    <lineage>
        <taxon>Bacteria</taxon>
        <taxon>Bacillati</taxon>
        <taxon>Actinomycetota</taxon>
        <taxon>Actinomycetes</taxon>
        <taxon>Pseudonocardiales</taxon>
        <taxon>Pseudonocardiaceae</taxon>
        <taxon>Saccharopolyspora</taxon>
    </lineage>
</organism>
<evidence type="ECO:0000313" key="2">
    <source>
        <dbReference type="Proteomes" id="UP001564626"/>
    </source>
</evidence>
<name>A0ABV4CJW0_9PSEU</name>
<accession>A0ABV4CJW0</accession>
<comment type="caution">
    <text evidence="1">The sequence shown here is derived from an EMBL/GenBank/DDBJ whole genome shotgun (WGS) entry which is preliminary data.</text>
</comment>
<dbReference type="EMBL" id="JBGEHV010000013">
    <property type="protein sequence ID" value="MEY8039699.1"/>
    <property type="molecule type" value="Genomic_DNA"/>
</dbReference>